<dbReference type="PANTHER" id="PTHR12780">
    <property type="entry name" value="RNA POLYMERASE III DNA DIRECTED , 39KD SUBUNIT-RELATED"/>
    <property type="match status" value="1"/>
</dbReference>
<keyword evidence="8" id="KW-1185">Reference proteome</keyword>
<dbReference type="OMA" id="FSCDIFN"/>
<dbReference type="GO" id="GO:0005737">
    <property type="term" value="C:cytoplasm"/>
    <property type="evidence" value="ECO:0007669"/>
    <property type="project" value="UniProtKB-ARBA"/>
</dbReference>
<dbReference type="InterPro" id="IPR036390">
    <property type="entry name" value="WH_DNA-bd_sf"/>
</dbReference>
<evidence type="ECO:0000256" key="3">
    <source>
        <dbReference type="ARBA" id="ARBA00022478"/>
    </source>
</evidence>
<evidence type="ECO:0000256" key="1">
    <source>
        <dbReference type="ARBA" id="ARBA00004123"/>
    </source>
</evidence>
<accession>B6AJE7</accession>
<dbReference type="Proteomes" id="UP000001460">
    <property type="component" value="Unassembled WGS sequence"/>
</dbReference>
<dbReference type="PIRSF" id="PIRSF028763">
    <property type="entry name" value="RNA_pol_Rpc34"/>
    <property type="match status" value="1"/>
</dbReference>
<gene>
    <name evidence="7" type="ORF">CMU_021010</name>
</gene>
<evidence type="ECO:0000313" key="8">
    <source>
        <dbReference type="Proteomes" id="UP000001460"/>
    </source>
</evidence>
<dbReference type="eggNOG" id="KOG3233">
    <property type="taxonomic scope" value="Eukaryota"/>
</dbReference>
<evidence type="ECO:0000313" key="7">
    <source>
        <dbReference type="EMBL" id="EEA08338.1"/>
    </source>
</evidence>
<dbReference type="FunFam" id="1.10.10.10:FF:000116">
    <property type="entry name" value="DNA-directed RNA polymerase III subunit RPC6"/>
    <property type="match status" value="1"/>
</dbReference>
<reference evidence="7" key="1">
    <citation type="submission" date="2008-06" db="EMBL/GenBank/DDBJ databases">
        <authorList>
            <person name="Lorenzi H."/>
            <person name="Inman J."/>
            <person name="Miller J."/>
            <person name="Schobel S."/>
            <person name="Amedeo P."/>
            <person name="Caler E.V."/>
            <person name="da Silva J."/>
        </authorList>
    </citation>
    <scope>NUCLEOTIDE SEQUENCE [LARGE SCALE GENOMIC DNA]</scope>
    <source>
        <strain evidence="7">RN66</strain>
    </source>
</reference>
<evidence type="ECO:0000256" key="5">
    <source>
        <dbReference type="ARBA" id="ARBA00023242"/>
    </source>
</evidence>
<dbReference type="SUPFAM" id="SSF46785">
    <property type="entry name" value="Winged helix' DNA-binding domain"/>
    <property type="match status" value="1"/>
</dbReference>
<evidence type="ECO:0000256" key="2">
    <source>
        <dbReference type="ARBA" id="ARBA00011038"/>
    </source>
</evidence>
<keyword evidence="4 6" id="KW-0804">Transcription</keyword>
<comment type="similarity">
    <text evidence="2 6">Belongs to the eukaryotic RPC34/RPC39 RNA polymerase subunit family.</text>
</comment>
<proteinExistence type="inferred from homology"/>
<dbReference type="GO" id="GO:0005666">
    <property type="term" value="C:RNA polymerase III complex"/>
    <property type="evidence" value="ECO:0007669"/>
    <property type="project" value="UniProtKB-UniRule"/>
</dbReference>
<dbReference type="GO" id="GO:0006383">
    <property type="term" value="P:transcription by RNA polymerase III"/>
    <property type="evidence" value="ECO:0007669"/>
    <property type="project" value="UniProtKB-UniRule"/>
</dbReference>
<dbReference type="InterPro" id="IPR007832">
    <property type="entry name" value="RNA_pol_Rpc34"/>
</dbReference>
<dbReference type="Pfam" id="PF05158">
    <property type="entry name" value="RNA_pol_Rpc34"/>
    <property type="match status" value="1"/>
</dbReference>
<dbReference type="EMBL" id="DS989739">
    <property type="protein sequence ID" value="EEA08338.1"/>
    <property type="molecule type" value="Genomic_DNA"/>
</dbReference>
<dbReference type="RefSeq" id="XP_002142687.1">
    <property type="nucleotide sequence ID" value="XM_002142651.1"/>
</dbReference>
<dbReference type="AlphaFoldDB" id="B6AJE7"/>
<comment type="subcellular location">
    <subcellularLocation>
        <location evidence="1 6">Nucleus</location>
    </subcellularLocation>
</comment>
<comment type="function">
    <text evidence="6">DNA-dependent RNA polymerase catalyzes the transcription of DNA into RNA using the four ribonucleoside triphosphates as substrates. Specific peripheric component of RNA polymerase III which synthesizes small RNAs, such as 5S rRNA and tRNAs.</text>
</comment>
<dbReference type="Gene3D" id="1.10.10.10">
    <property type="entry name" value="Winged helix-like DNA-binding domain superfamily/Winged helix DNA-binding domain"/>
    <property type="match status" value="1"/>
</dbReference>
<dbReference type="VEuPathDB" id="CryptoDB:CMU_021010"/>
<sequence>MAEKKTVISTDILQEAYKYGCKNNNELTPEMLQSLGWDNSLIIRILNIFTEKRLCSIKKSKLTSGNNQNKVFFILRSEIIASKLNKLTPDEYQVYCCIENAGNQGIWTADIRKVTGLQTHIVQRAVKLLCNELNLIKPIKSIHVKNRKVYILASLEPSKEIAGGTFYDNGEFDMTFVDYIQDKIIAILMSKRRATINEILDFINSESSVDTCSSRRSISLSDLESVLNMLIIESKILCFKINNTGEWLYMCIYWPSCLSTNIGVEDVPCLSCPVFNTCSGLFNTPILPCPQECIYLNFLLDKDISLYEKNQE</sequence>
<keyword evidence="5 6" id="KW-0539">Nucleus</keyword>
<organism evidence="7 8">
    <name type="scientific">Cryptosporidium muris (strain RN66)</name>
    <dbReference type="NCBI Taxonomy" id="441375"/>
    <lineage>
        <taxon>Eukaryota</taxon>
        <taxon>Sar</taxon>
        <taxon>Alveolata</taxon>
        <taxon>Apicomplexa</taxon>
        <taxon>Conoidasida</taxon>
        <taxon>Coccidia</taxon>
        <taxon>Eucoccidiorida</taxon>
        <taxon>Eimeriorina</taxon>
        <taxon>Cryptosporidiidae</taxon>
        <taxon>Cryptosporidium</taxon>
    </lineage>
</organism>
<dbReference type="InterPro" id="IPR016049">
    <property type="entry name" value="RNA_pol_Rpc34-like"/>
</dbReference>
<protein>
    <recommendedName>
        <fullName evidence="6">DNA-directed RNA polymerase III subunit RPC6</fullName>
        <shortName evidence="6">RNA polymerase III subunit C6</shortName>
    </recommendedName>
</protein>
<dbReference type="OrthoDB" id="613763at2759"/>
<dbReference type="STRING" id="441375.B6AJE7"/>
<name>B6AJE7_CRYMR</name>
<evidence type="ECO:0000256" key="6">
    <source>
        <dbReference type="PIRNR" id="PIRNR028763"/>
    </source>
</evidence>
<keyword evidence="3 6" id="KW-0240">DNA-directed RNA polymerase</keyword>
<evidence type="ECO:0000256" key="4">
    <source>
        <dbReference type="ARBA" id="ARBA00023163"/>
    </source>
</evidence>
<dbReference type="InterPro" id="IPR036388">
    <property type="entry name" value="WH-like_DNA-bd_sf"/>
</dbReference>
<dbReference type="GeneID" id="6997881"/>
<dbReference type="GO" id="GO:0005654">
    <property type="term" value="C:nucleoplasm"/>
    <property type="evidence" value="ECO:0007669"/>
    <property type="project" value="UniProtKB-ARBA"/>
</dbReference>